<evidence type="ECO:0000313" key="4">
    <source>
        <dbReference type="Proteomes" id="UP000218209"/>
    </source>
</evidence>
<dbReference type="EMBL" id="KV918994">
    <property type="protein sequence ID" value="OSX73479.1"/>
    <property type="molecule type" value="Genomic_DNA"/>
</dbReference>
<keyword evidence="2" id="KW-0472">Membrane</keyword>
<feature type="transmembrane region" description="Helical" evidence="2">
    <location>
        <begin position="216"/>
        <end position="240"/>
    </location>
</feature>
<gene>
    <name evidence="3" type="ORF">BU14_0345s0011</name>
</gene>
<dbReference type="PROSITE" id="PS51318">
    <property type="entry name" value="TAT"/>
    <property type="match status" value="1"/>
</dbReference>
<sequence length="402" mass="39877">MALRPRRRRPVVVAAAAAAAAAATTIAVAATGVAADCVAVLNVTSFYPLMRLKVITTGDGVAIARQNVEFSRFSSPIRVVGGSQVQLTVRVDPACAATAGQASSLAGIAAAVYVRRRDGSTRALLSDSSWGWRDGDVARLSPSPLWGGQPLAQEFPPRGAAWLTHLHPPSATSFWTSLVKILPADVCADAAPAAAVGAVGGAAQGGGGTVWGTPQLVATALLGVLTALMAALTGALQVALRRTRRRLAPGGGGPDGRLGSVDAPTSAAASGDAGDGGAPPPPPPSRRSTGGGGGDRPRRSSAAVDGSAAGGGGAAPALLGATRQRRQRRVGRRPLPALVGGRAAVRPVDRDDSGGDKCGGGGGESLASAIRAGFPEPPSMPSVLMSPAPASWASAGGQPRAT</sequence>
<dbReference type="InterPro" id="IPR006311">
    <property type="entry name" value="TAT_signal"/>
</dbReference>
<keyword evidence="2" id="KW-0812">Transmembrane</keyword>
<keyword evidence="2" id="KW-1133">Transmembrane helix</keyword>
<protein>
    <submittedName>
        <fullName evidence="3">Uncharacterized protein</fullName>
    </submittedName>
</protein>
<dbReference type="Proteomes" id="UP000218209">
    <property type="component" value="Unassembled WGS sequence"/>
</dbReference>
<name>A0A1X6NXW5_PORUM</name>
<evidence type="ECO:0000313" key="3">
    <source>
        <dbReference type="EMBL" id="OSX73479.1"/>
    </source>
</evidence>
<accession>A0A1X6NXW5</accession>
<reference evidence="3 4" key="1">
    <citation type="submission" date="2017-03" db="EMBL/GenBank/DDBJ databases">
        <title>WGS assembly of Porphyra umbilicalis.</title>
        <authorList>
            <person name="Brawley S.H."/>
            <person name="Blouin N.A."/>
            <person name="Ficko-Blean E."/>
            <person name="Wheeler G.L."/>
            <person name="Lohr M."/>
            <person name="Goodson H.V."/>
            <person name="Jenkins J.W."/>
            <person name="Blaby-Haas C.E."/>
            <person name="Helliwell K.E."/>
            <person name="Chan C."/>
            <person name="Marriage T."/>
            <person name="Bhattacharya D."/>
            <person name="Klein A.S."/>
            <person name="Badis Y."/>
            <person name="Brodie J."/>
            <person name="Cao Y."/>
            <person name="Collen J."/>
            <person name="Dittami S.M."/>
            <person name="Gachon C.M."/>
            <person name="Green B.R."/>
            <person name="Karpowicz S."/>
            <person name="Kim J.W."/>
            <person name="Kudahl U."/>
            <person name="Lin S."/>
            <person name="Michel G."/>
            <person name="Mittag M."/>
            <person name="Olson B.J."/>
            <person name="Pangilinan J."/>
            <person name="Peng Y."/>
            <person name="Qiu H."/>
            <person name="Shu S."/>
            <person name="Singer J.T."/>
            <person name="Smith A.G."/>
            <person name="Sprecher B.N."/>
            <person name="Wagner V."/>
            <person name="Wang W."/>
            <person name="Wang Z.-Y."/>
            <person name="Yan J."/>
            <person name="Yarish C."/>
            <person name="Zoeuner-Riek S."/>
            <person name="Zhuang Y."/>
            <person name="Zou Y."/>
            <person name="Lindquist E.A."/>
            <person name="Grimwood J."/>
            <person name="Barry K."/>
            <person name="Rokhsar D.S."/>
            <person name="Schmutz J."/>
            <person name="Stiller J.W."/>
            <person name="Grossman A.R."/>
            <person name="Prochnik S.E."/>
        </authorList>
    </citation>
    <scope>NUCLEOTIDE SEQUENCE [LARGE SCALE GENOMIC DNA]</scope>
    <source>
        <strain evidence="3">4086291</strain>
    </source>
</reference>
<evidence type="ECO:0000256" key="1">
    <source>
        <dbReference type="SAM" id="MobiDB-lite"/>
    </source>
</evidence>
<proteinExistence type="predicted"/>
<dbReference type="AlphaFoldDB" id="A0A1X6NXW5"/>
<evidence type="ECO:0000256" key="2">
    <source>
        <dbReference type="SAM" id="Phobius"/>
    </source>
</evidence>
<keyword evidence="4" id="KW-1185">Reference proteome</keyword>
<organism evidence="3 4">
    <name type="scientific">Porphyra umbilicalis</name>
    <name type="common">Purple laver</name>
    <name type="synonym">Red alga</name>
    <dbReference type="NCBI Taxonomy" id="2786"/>
    <lineage>
        <taxon>Eukaryota</taxon>
        <taxon>Rhodophyta</taxon>
        <taxon>Bangiophyceae</taxon>
        <taxon>Bangiales</taxon>
        <taxon>Bangiaceae</taxon>
        <taxon>Porphyra</taxon>
    </lineage>
</organism>
<feature type="region of interest" description="Disordered" evidence="1">
    <location>
        <begin position="246"/>
        <end position="402"/>
    </location>
</feature>
<feature type="compositionally biased region" description="Low complexity" evidence="1">
    <location>
        <begin position="257"/>
        <end position="272"/>
    </location>
</feature>
<feature type="compositionally biased region" description="Low complexity" evidence="1">
    <location>
        <begin position="386"/>
        <end position="395"/>
    </location>
</feature>
<feature type="compositionally biased region" description="Basic residues" evidence="1">
    <location>
        <begin position="323"/>
        <end position="332"/>
    </location>
</feature>